<dbReference type="PANTHER" id="PTHR40465:SF1">
    <property type="entry name" value="DUF6534 DOMAIN-CONTAINING PROTEIN"/>
    <property type="match status" value="1"/>
</dbReference>
<feature type="region of interest" description="Disordered" evidence="1">
    <location>
        <begin position="94"/>
        <end position="129"/>
    </location>
</feature>
<protein>
    <recommendedName>
        <fullName evidence="3">DUF6534 domain-containing protein</fullName>
    </recommendedName>
</protein>
<feature type="domain" description="DUF6534" evidence="3">
    <location>
        <begin position="303"/>
        <end position="386"/>
    </location>
</feature>
<feature type="transmembrane region" description="Helical" evidence="2">
    <location>
        <begin position="335"/>
        <end position="356"/>
    </location>
</feature>
<accession>A0ABQ0LLG6</accession>
<evidence type="ECO:0000256" key="2">
    <source>
        <dbReference type="SAM" id="Phobius"/>
    </source>
</evidence>
<keyword evidence="5" id="KW-1185">Reference proteome</keyword>
<reference evidence="4" key="1">
    <citation type="submission" date="2014-09" db="EMBL/GenBank/DDBJ databases">
        <title>Genome sequence of the luminous mushroom Mycena chlorophos for searching fungal bioluminescence genes.</title>
        <authorList>
            <person name="Tanaka Y."/>
            <person name="Kasuga D."/>
            <person name="Oba Y."/>
            <person name="Hase S."/>
            <person name="Sato K."/>
            <person name="Oba Y."/>
            <person name="Sakakibara Y."/>
        </authorList>
    </citation>
    <scope>NUCLEOTIDE SEQUENCE</scope>
</reference>
<feature type="transmembrane region" description="Helical" evidence="2">
    <location>
        <begin position="251"/>
        <end position="274"/>
    </location>
</feature>
<feature type="transmembrane region" description="Helical" evidence="2">
    <location>
        <begin position="176"/>
        <end position="197"/>
    </location>
</feature>
<name>A0ABQ0LLG6_MYCCL</name>
<dbReference type="EMBL" id="DF847491">
    <property type="protein sequence ID" value="GAT51964.1"/>
    <property type="molecule type" value="Genomic_DNA"/>
</dbReference>
<keyword evidence="2" id="KW-0472">Membrane</keyword>
<gene>
    <name evidence="4" type="ORF">MCHLO_09056</name>
</gene>
<dbReference type="InterPro" id="IPR045339">
    <property type="entry name" value="DUF6534"/>
</dbReference>
<dbReference type="Pfam" id="PF20152">
    <property type="entry name" value="DUF6534"/>
    <property type="match status" value="1"/>
</dbReference>
<feature type="transmembrane region" description="Helical" evidence="2">
    <location>
        <begin position="146"/>
        <end position="169"/>
    </location>
</feature>
<feature type="transmembrane region" description="Helical" evidence="2">
    <location>
        <begin position="294"/>
        <end position="314"/>
    </location>
</feature>
<sequence>MLLVTLNYRVLIRKHRATSQTSTLPRAPTVDLEKNRRNTVSAGQLDSPTIGAGSVGPAEGASMRTRISDETTGPHLKIADVQIRVEEERSVRSAEKDVFSVQPDSPPSETTRLAMSSSNSTSQDPSAPASSSAPSFNFAKLLSAQLIGALLDFMLVGAFLVQLVIYRICFPKDSRVIQVLVYGLTLLTLLRISLIGYQTQNLFAAGFGDVSKLATELQHQYSYPLVPTTICIVQHFFSYRIFSLERRCWPICILISILSLAQCGAGLADFALFFSGPDALNDELRILHDLGLVWYAGGVTTALINTLTTAFILLRVHGANLNQSTQQAVRRVVRVTVESNAASAAVEIISLALLQALPDDPYYVGTTFLLPGVYSNMLLITLNYRALVRQQRATSTSQRAPPVDLEKNPSPRNTTPPLASQRDSETIGAGSVGPAEGASVRTRISDETTRHHHGHGPHLKIGDMQIRVEEERSVVSG</sequence>
<evidence type="ECO:0000313" key="4">
    <source>
        <dbReference type="EMBL" id="GAT51964.1"/>
    </source>
</evidence>
<evidence type="ECO:0000256" key="1">
    <source>
        <dbReference type="SAM" id="MobiDB-lite"/>
    </source>
</evidence>
<keyword evidence="2" id="KW-1133">Transmembrane helix</keyword>
<dbReference type="Proteomes" id="UP000815677">
    <property type="component" value="Unassembled WGS sequence"/>
</dbReference>
<dbReference type="PANTHER" id="PTHR40465">
    <property type="entry name" value="CHROMOSOME 1, WHOLE GENOME SHOTGUN SEQUENCE"/>
    <property type="match status" value="1"/>
</dbReference>
<feature type="transmembrane region" description="Helical" evidence="2">
    <location>
        <begin position="362"/>
        <end position="382"/>
    </location>
</feature>
<feature type="region of interest" description="Disordered" evidence="1">
    <location>
        <begin position="42"/>
        <end position="71"/>
    </location>
</feature>
<feature type="region of interest" description="Disordered" evidence="1">
    <location>
        <begin position="393"/>
        <end position="440"/>
    </location>
</feature>
<feature type="compositionally biased region" description="Polar residues" evidence="1">
    <location>
        <begin position="107"/>
        <end position="124"/>
    </location>
</feature>
<evidence type="ECO:0000259" key="3">
    <source>
        <dbReference type="Pfam" id="PF20152"/>
    </source>
</evidence>
<proteinExistence type="predicted"/>
<feature type="transmembrane region" description="Helical" evidence="2">
    <location>
        <begin position="221"/>
        <end position="239"/>
    </location>
</feature>
<keyword evidence="2" id="KW-0812">Transmembrane</keyword>
<evidence type="ECO:0000313" key="5">
    <source>
        <dbReference type="Proteomes" id="UP000815677"/>
    </source>
</evidence>
<organism evidence="4 5">
    <name type="scientific">Mycena chlorophos</name>
    <name type="common">Agaric fungus</name>
    <name type="synonym">Agaricus chlorophos</name>
    <dbReference type="NCBI Taxonomy" id="658473"/>
    <lineage>
        <taxon>Eukaryota</taxon>
        <taxon>Fungi</taxon>
        <taxon>Dikarya</taxon>
        <taxon>Basidiomycota</taxon>
        <taxon>Agaricomycotina</taxon>
        <taxon>Agaricomycetes</taxon>
        <taxon>Agaricomycetidae</taxon>
        <taxon>Agaricales</taxon>
        <taxon>Marasmiineae</taxon>
        <taxon>Mycenaceae</taxon>
        <taxon>Mycena</taxon>
    </lineage>
</organism>